<name>D7BIZ0_ALLS1</name>
<dbReference type="eggNOG" id="ENOG5032SFR">
    <property type="taxonomic scope" value="Bacteria"/>
</dbReference>
<dbReference type="EMBL" id="CP002043">
    <property type="protein sequence ID" value="ADH65146.1"/>
    <property type="molecule type" value="Genomic_DNA"/>
</dbReference>
<keyword evidence="3" id="KW-1185">Reference proteome</keyword>
<geneLocation type="plasmid" evidence="2 3">
    <name>pMESIL01</name>
</geneLocation>
<dbReference type="HOGENOM" id="CLU_962445_0_0_0"/>
<evidence type="ECO:0000313" key="2">
    <source>
        <dbReference type="EMBL" id="ADH65146.1"/>
    </source>
</evidence>
<evidence type="ECO:0000313" key="3">
    <source>
        <dbReference type="Proteomes" id="UP000001916"/>
    </source>
</evidence>
<evidence type="ECO:0000256" key="1">
    <source>
        <dbReference type="SAM" id="MobiDB-lite"/>
    </source>
</evidence>
<keyword evidence="2" id="KW-0614">Plasmid</keyword>
<feature type="region of interest" description="Disordered" evidence="1">
    <location>
        <begin position="218"/>
        <end position="249"/>
    </location>
</feature>
<proteinExistence type="predicted"/>
<dbReference type="Proteomes" id="UP000001916">
    <property type="component" value="Plasmid pMESIL01"/>
</dbReference>
<sequence>MLPCLQTFLSPRSGVGKHVPRRAWLWAIGVFLGIGMAQLAPPLALLGENTPPILPDASKTPGDVLTTDASLVCQKGYSASVRNVPPALKRQVFALYGLTKKAGQDWEVDHLISLELGGSNSVRNLWPQAGFTTPWNYHVKDRLENALHYLVCRGELPISVAQHAIAKNWIESFKAVCGDAAAGCAAFRYGARYPEAFHLTPEAKQKLSALGQVALPEGQTRLDTPPPPANTPQSARPNPDGSCPAEAPIKGSKTRVYHLPSDPYYAATHAVACFPSEEAARSAGYRSSR</sequence>
<accession>D7BIZ0</accession>
<protein>
    <submittedName>
        <fullName evidence="2">Uncharacterized protein</fullName>
    </submittedName>
</protein>
<dbReference type="KEGG" id="msv:Mesil_3332"/>
<dbReference type="AlphaFoldDB" id="D7BIZ0"/>
<organism evidence="2 3">
    <name type="scientific">Allomeiothermus silvanus (strain ATCC 700542 / DSM 9946 / NBRC 106475 / NCIMB 13440 / VI-R2)</name>
    <name type="common">Thermus silvanus</name>
    <dbReference type="NCBI Taxonomy" id="526227"/>
    <lineage>
        <taxon>Bacteria</taxon>
        <taxon>Thermotogati</taxon>
        <taxon>Deinococcota</taxon>
        <taxon>Deinococci</taxon>
        <taxon>Thermales</taxon>
        <taxon>Thermaceae</taxon>
        <taxon>Allomeiothermus</taxon>
    </lineage>
</organism>
<reference evidence="2 3" key="1">
    <citation type="journal article" date="2010" name="Stand. Genomic Sci.">
        <title>Complete genome sequence of Meiothermus silvanus type strain (VI-R2).</title>
        <authorList>
            <person name="Sikorski J."/>
            <person name="Tindall B.J."/>
            <person name="Lowry S."/>
            <person name="Lucas S."/>
            <person name="Nolan M."/>
            <person name="Copeland A."/>
            <person name="Glavina Del Rio T."/>
            <person name="Tice H."/>
            <person name="Cheng J.F."/>
            <person name="Han C."/>
            <person name="Pitluck S."/>
            <person name="Liolios K."/>
            <person name="Ivanova N."/>
            <person name="Mavromatis K."/>
            <person name="Mikhailova N."/>
            <person name="Pati A."/>
            <person name="Goodwin L."/>
            <person name="Chen A."/>
            <person name="Palaniappan K."/>
            <person name="Land M."/>
            <person name="Hauser L."/>
            <person name="Chang Y.J."/>
            <person name="Jeffries C.D."/>
            <person name="Rohde M."/>
            <person name="Goker M."/>
            <person name="Woyke T."/>
            <person name="Bristow J."/>
            <person name="Eisen J.A."/>
            <person name="Markowitz V."/>
            <person name="Hugenholtz P."/>
            <person name="Kyrpides N.C."/>
            <person name="Klenk H.P."/>
            <person name="Lapidus A."/>
        </authorList>
    </citation>
    <scope>NUCLEOTIDE SEQUENCE [LARGE SCALE GENOMIC DNA]</scope>
    <source>
        <strain evidence="3">ATCC 700542 / DSM 9946 / VI-R2</strain>
        <plasmid evidence="3">Plasmid pMESIL01</plasmid>
    </source>
</reference>
<gene>
    <name evidence="2" type="ORF">Mesil_3332</name>
</gene>